<evidence type="ECO:0000313" key="1">
    <source>
        <dbReference type="EMBL" id="KAK7434076.1"/>
    </source>
</evidence>
<dbReference type="Gene3D" id="3.30.160.60">
    <property type="entry name" value="Classic Zinc Finger"/>
    <property type="match status" value="1"/>
</dbReference>
<reference evidence="1 2" key="1">
    <citation type="submission" date="2024-01" db="EMBL/GenBank/DDBJ databases">
        <title>A draft genome for the cacao thread blight pathogen Marasmiellus scandens.</title>
        <authorList>
            <person name="Baruah I.K."/>
            <person name="Leung J."/>
            <person name="Bukari Y."/>
            <person name="Amoako-Attah I."/>
            <person name="Meinhardt L.W."/>
            <person name="Bailey B.A."/>
            <person name="Cohen S.P."/>
        </authorList>
    </citation>
    <scope>NUCLEOTIDE SEQUENCE [LARGE SCALE GENOMIC DNA]</scope>
    <source>
        <strain evidence="1 2">GH-19</strain>
    </source>
</reference>
<evidence type="ECO:0000313" key="2">
    <source>
        <dbReference type="Proteomes" id="UP001498398"/>
    </source>
</evidence>
<organism evidence="1 2">
    <name type="scientific">Marasmiellus scandens</name>
    <dbReference type="NCBI Taxonomy" id="2682957"/>
    <lineage>
        <taxon>Eukaryota</taxon>
        <taxon>Fungi</taxon>
        <taxon>Dikarya</taxon>
        <taxon>Basidiomycota</taxon>
        <taxon>Agaricomycotina</taxon>
        <taxon>Agaricomycetes</taxon>
        <taxon>Agaricomycetidae</taxon>
        <taxon>Agaricales</taxon>
        <taxon>Marasmiineae</taxon>
        <taxon>Omphalotaceae</taxon>
        <taxon>Marasmiellus</taxon>
    </lineage>
</organism>
<gene>
    <name evidence="1" type="ORF">VKT23_020402</name>
</gene>
<keyword evidence="2" id="KW-1185">Reference proteome</keyword>
<comment type="caution">
    <text evidence="1">The sequence shown here is derived from an EMBL/GenBank/DDBJ whole genome shotgun (WGS) entry which is preliminary data.</text>
</comment>
<name>A0ABR1IMX4_9AGAR</name>
<dbReference type="SUPFAM" id="SSF57667">
    <property type="entry name" value="beta-beta-alpha zinc fingers"/>
    <property type="match status" value="1"/>
</dbReference>
<accession>A0ABR1IMX4</accession>
<protein>
    <recommendedName>
        <fullName evidence="3">C2H2-type domain-containing protein</fullName>
    </recommendedName>
</protein>
<dbReference type="Proteomes" id="UP001498398">
    <property type="component" value="Unassembled WGS sequence"/>
</dbReference>
<evidence type="ECO:0008006" key="3">
    <source>
        <dbReference type="Google" id="ProtNLM"/>
    </source>
</evidence>
<proteinExistence type="predicted"/>
<sequence>MAVKKYVCPHNCGAGPWADQRGLDAHVNKVHDKARPFHCDHSGCDKTFSSKIVLSVLYPGTINKPTLKNLNRSNVHSMAALKPITYERSLW</sequence>
<dbReference type="EMBL" id="JBANRG010000132">
    <property type="protein sequence ID" value="KAK7434076.1"/>
    <property type="molecule type" value="Genomic_DNA"/>
</dbReference>
<dbReference type="InterPro" id="IPR036236">
    <property type="entry name" value="Znf_C2H2_sf"/>
</dbReference>